<name>A0AAW6WFK3_9FUSO</name>
<dbReference type="Proteomes" id="UP001173223">
    <property type="component" value="Unassembled WGS sequence"/>
</dbReference>
<reference evidence="1" key="1">
    <citation type="journal article" date="2022" name="Gene">
        <title>A genome-led study on the pathogenesis of Fusobacterium necrophorum infections.</title>
        <authorList>
            <person name="Thapa G."/>
            <person name="Jayal A."/>
            <person name="Sikazwe E."/>
            <person name="Perry T."/>
            <person name="Mohammed Al Balushi A."/>
            <person name="Livingstone P."/>
        </authorList>
    </citation>
    <scope>NUCLEOTIDE SEQUENCE</scope>
    <source>
        <strain evidence="1">BRON_8</strain>
    </source>
</reference>
<evidence type="ECO:0000313" key="1">
    <source>
        <dbReference type="EMBL" id="MDK4513089.1"/>
    </source>
</evidence>
<accession>A0AAW6WFK3</accession>
<comment type="caution">
    <text evidence="1">The sequence shown here is derived from an EMBL/GenBank/DDBJ whole genome shotgun (WGS) entry which is preliminary data.</text>
</comment>
<organism evidence="1 2">
    <name type="scientific">Fusobacterium necrophorum</name>
    <dbReference type="NCBI Taxonomy" id="859"/>
    <lineage>
        <taxon>Bacteria</taxon>
        <taxon>Fusobacteriati</taxon>
        <taxon>Fusobacteriota</taxon>
        <taxon>Fusobacteriia</taxon>
        <taxon>Fusobacteriales</taxon>
        <taxon>Fusobacteriaceae</taxon>
        <taxon>Fusobacterium</taxon>
    </lineage>
</organism>
<feature type="non-terminal residue" evidence="1">
    <location>
        <position position="1"/>
    </location>
</feature>
<dbReference type="AlphaFoldDB" id="A0AAW6WFK3"/>
<protein>
    <submittedName>
        <fullName evidence="1">Uncharacterized protein</fullName>
    </submittedName>
</protein>
<evidence type="ECO:0000313" key="2">
    <source>
        <dbReference type="Proteomes" id="UP001173223"/>
    </source>
</evidence>
<gene>
    <name evidence="1" type="ORF">MWG07_12670</name>
</gene>
<reference evidence="1" key="2">
    <citation type="submission" date="2022-04" db="EMBL/GenBank/DDBJ databases">
        <authorList>
            <person name="Livingstone P.G."/>
        </authorList>
    </citation>
    <scope>NUCLEOTIDE SEQUENCE</scope>
    <source>
        <strain evidence="1">BRON_8</strain>
    </source>
</reference>
<feature type="non-terminal residue" evidence="1">
    <location>
        <position position="79"/>
    </location>
</feature>
<proteinExistence type="predicted"/>
<sequence length="79" mass="9395">VKNKKLFYRPRNLTINHAFSFNRTNIITSLEEIEKEVLQNGIRLVYDRYEKLDNQVVFNLQKKIITEPNTNPDTEVPTM</sequence>
<dbReference type="EMBL" id="JAMGTK010000079">
    <property type="protein sequence ID" value="MDK4513089.1"/>
    <property type="molecule type" value="Genomic_DNA"/>
</dbReference>
<dbReference type="RefSeq" id="WP_285049499.1">
    <property type="nucleotide sequence ID" value="NZ_JAMGTK010000079.1"/>
</dbReference>
<keyword evidence="2" id="KW-1185">Reference proteome</keyword>